<keyword evidence="4 6" id="KW-1133">Transmembrane helix</keyword>
<dbReference type="PANTHER" id="PTHR10838">
    <property type="entry name" value="SYNAPTOGYRIN"/>
    <property type="match status" value="1"/>
</dbReference>
<evidence type="ECO:0000256" key="2">
    <source>
        <dbReference type="ARBA" id="ARBA00010252"/>
    </source>
</evidence>
<feature type="domain" description="MARVEL" evidence="7">
    <location>
        <begin position="18"/>
        <end position="112"/>
    </location>
</feature>
<keyword evidence="8" id="KW-1185">Reference proteome</keyword>
<feature type="transmembrane region" description="Helical" evidence="6">
    <location>
        <begin position="28"/>
        <end position="47"/>
    </location>
</feature>
<sequence length="134" mass="14452">MHLPDSLQDLAYSDAVRFLRRPRSISRILAGIFSLVIFSSLLTDGYQNTTESPQLLCVLKSNNTACSFAVGAGFLSFLSTLVFLALDAHENRIASTRFKTSCQLLDFIVAGLPGLHGLPGPPERCSSPLQALPG</sequence>
<comment type="similarity">
    <text evidence="2">Belongs to the synaptogyrin family.</text>
</comment>
<evidence type="ECO:0000256" key="4">
    <source>
        <dbReference type="ARBA" id="ARBA00022989"/>
    </source>
</evidence>
<dbReference type="RefSeq" id="XP_012883288.1">
    <property type="nucleotide sequence ID" value="XM_013027834.1"/>
</dbReference>
<evidence type="ECO:0000313" key="8">
    <source>
        <dbReference type="Proteomes" id="UP000081671"/>
    </source>
</evidence>
<gene>
    <name evidence="9" type="primary">Syngr4</name>
</gene>
<dbReference type="GO" id="GO:0030672">
    <property type="term" value="C:synaptic vesicle membrane"/>
    <property type="evidence" value="ECO:0007669"/>
    <property type="project" value="TreeGrafter"/>
</dbReference>
<evidence type="ECO:0000256" key="1">
    <source>
        <dbReference type="ARBA" id="ARBA00004141"/>
    </source>
</evidence>
<evidence type="ECO:0000259" key="7">
    <source>
        <dbReference type="Pfam" id="PF01284"/>
    </source>
</evidence>
<dbReference type="GO" id="GO:0031594">
    <property type="term" value="C:neuromuscular junction"/>
    <property type="evidence" value="ECO:0007669"/>
    <property type="project" value="TreeGrafter"/>
</dbReference>
<dbReference type="AlphaFoldDB" id="A0A1S3G396"/>
<comment type="subcellular location">
    <subcellularLocation>
        <location evidence="1">Membrane</location>
        <topology evidence="1">Multi-pass membrane protein</topology>
    </subcellularLocation>
</comment>
<evidence type="ECO:0000256" key="6">
    <source>
        <dbReference type="SAM" id="Phobius"/>
    </source>
</evidence>
<dbReference type="InterPro" id="IPR016579">
    <property type="entry name" value="Synaptogyrin"/>
</dbReference>
<evidence type="ECO:0000256" key="5">
    <source>
        <dbReference type="ARBA" id="ARBA00023136"/>
    </source>
</evidence>
<dbReference type="InterPro" id="IPR008253">
    <property type="entry name" value="Marvel"/>
</dbReference>
<protein>
    <submittedName>
        <fullName evidence="9">Synaptogyrin-4 isoform X2</fullName>
    </submittedName>
</protein>
<accession>A0A1S3G396</accession>
<dbReference type="CTD" id="23546"/>
<dbReference type="Proteomes" id="UP000081671">
    <property type="component" value="Unplaced"/>
</dbReference>
<dbReference type="PANTHER" id="PTHR10838:SF22">
    <property type="entry name" value="SYNAPTOGYRIN-4"/>
    <property type="match status" value="1"/>
</dbReference>
<keyword evidence="3 6" id="KW-0812">Transmembrane</keyword>
<reference evidence="9" key="1">
    <citation type="submission" date="2025-08" db="UniProtKB">
        <authorList>
            <consortium name="RefSeq"/>
        </authorList>
    </citation>
    <scope>IDENTIFICATION</scope>
    <source>
        <tissue evidence="9">Kidney</tissue>
    </source>
</reference>
<keyword evidence="5 6" id="KW-0472">Membrane</keyword>
<name>A0A1S3G396_DIPOR</name>
<dbReference type="OrthoDB" id="10041611at2759"/>
<feature type="transmembrane region" description="Helical" evidence="6">
    <location>
        <begin position="67"/>
        <end position="86"/>
    </location>
</feature>
<evidence type="ECO:0000313" key="9">
    <source>
        <dbReference type="RefSeq" id="XP_012883288.1"/>
    </source>
</evidence>
<dbReference type="GeneID" id="105994362"/>
<evidence type="ECO:0000256" key="3">
    <source>
        <dbReference type="ARBA" id="ARBA00022692"/>
    </source>
</evidence>
<proteinExistence type="inferred from homology"/>
<dbReference type="Pfam" id="PF01284">
    <property type="entry name" value="MARVEL"/>
    <property type="match status" value="1"/>
</dbReference>
<organism evidence="8 9">
    <name type="scientific">Dipodomys ordii</name>
    <name type="common">Ord's kangaroo rat</name>
    <dbReference type="NCBI Taxonomy" id="10020"/>
    <lineage>
        <taxon>Eukaryota</taxon>
        <taxon>Metazoa</taxon>
        <taxon>Chordata</taxon>
        <taxon>Craniata</taxon>
        <taxon>Vertebrata</taxon>
        <taxon>Euteleostomi</taxon>
        <taxon>Mammalia</taxon>
        <taxon>Eutheria</taxon>
        <taxon>Euarchontoglires</taxon>
        <taxon>Glires</taxon>
        <taxon>Rodentia</taxon>
        <taxon>Castorimorpha</taxon>
        <taxon>Heteromyidae</taxon>
        <taxon>Dipodomyinae</taxon>
        <taxon>Dipodomys</taxon>
    </lineage>
</organism>